<name>N1PHV3_DOTSN</name>
<dbReference type="HOGENOM" id="CLU_2306031_0_0_1"/>
<gene>
    <name evidence="1" type="ORF">DOTSEDRAFT_74457</name>
</gene>
<reference evidence="2" key="1">
    <citation type="journal article" date="2012" name="PLoS Genet.">
        <title>The genomes of the fungal plant pathogens Cladosporium fulvum and Dothistroma septosporum reveal adaptation to different hosts and lifestyles but also signatures of common ancestry.</title>
        <authorList>
            <person name="de Wit P.J.G.M."/>
            <person name="van der Burgt A."/>
            <person name="Oekmen B."/>
            <person name="Stergiopoulos I."/>
            <person name="Abd-Elsalam K.A."/>
            <person name="Aerts A.L."/>
            <person name="Bahkali A.H."/>
            <person name="Beenen H.G."/>
            <person name="Chettri P."/>
            <person name="Cox M.P."/>
            <person name="Datema E."/>
            <person name="de Vries R.P."/>
            <person name="Dhillon B."/>
            <person name="Ganley A.R."/>
            <person name="Griffiths S.A."/>
            <person name="Guo Y."/>
            <person name="Hamelin R.C."/>
            <person name="Henrissat B."/>
            <person name="Kabir M.S."/>
            <person name="Jashni M.K."/>
            <person name="Kema G."/>
            <person name="Klaubauf S."/>
            <person name="Lapidus A."/>
            <person name="Levasseur A."/>
            <person name="Lindquist E."/>
            <person name="Mehrabi R."/>
            <person name="Ohm R.A."/>
            <person name="Owen T.J."/>
            <person name="Salamov A."/>
            <person name="Schwelm A."/>
            <person name="Schijlen E."/>
            <person name="Sun H."/>
            <person name="van den Burg H.A."/>
            <person name="van Ham R.C.H.J."/>
            <person name="Zhang S."/>
            <person name="Goodwin S.B."/>
            <person name="Grigoriev I.V."/>
            <person name="Collemare J."/>
            <person name="Bradshaw R.E."/>
        </authorList>
    </citation>
    <scope>NUCLEOTIDE SEQUENCE [LARGE SCALE GENOMIC DNA]</scope>
    <source>
        <strain evidence="2">NZE10 / CBS 128990</strain>
    </source>
</reference>
<dbReference type="EMBL" id="KB446543">
    <property type="protein sequence ID" value="EME40906.1"/>
    <property type="molecule type" value="Genomic_DNA"/>
</dbReference>
<keyword evidence="2" id="KW-1185">Reference proteome</keyword>
<accession>N1PHV3</accession>
<protein>
    <submittedName>
        <fullName evidence="1">Uncharacterized protein</fullName>
    </submittedName>
</protein>
<proteinExistence type="predicted"/>
<evidence type="ECO:0000313" key="1">
    <source>
        <dbReference type="EMBL" id="EME40906.1"/>
    </source>
</evidence>
<dbReference type="AlphaFoldDB" id="N1PHV3"/>
<evidence type="ECO:0000313" key="2">
    <source>
        <dbReference type="Proteomes" id="UP000016933"/>
    </source>
</evidence>
<organism evidence="1 2">
    <name type="scientific">Dothistroma septosporum (strain NZE10 / CBS 128990)</name>
    <name type="common">Red band needle blight fungus</name>
    <name type="synonym">Mycosphaerella pini</name>
    <dbReference type="NCBI Taxonomy" id="675120"/>
    <lineage>
        <taxon>Eukaryota</taxon>
        <taxon>Fungi</taxon>
        <taxon>Dikarya</taxon>
        <taxon>Ascomycota</taxon>
        <taxon>Pezizomycotina</taxon>
        <taxon>Dothideomycetes</taxon>
        <taxon>Dothideomycetidae</taxon>
        <taxon>Mycosphaerellales</taxon>
        <taxon>Mycosphaerellaceae</taxon>
        <taxon>Dothistroma</taxon>
    </lineage>
</organism>
<sequence length="100" mass="10854">MACVVARAWADKDEVYVKKICPTSESNWTSSAAQQTLAKWIRRAARLQTRMKTSSTRATGTQMLIDLVARKEVVREPSTACHLSCVGAIHGSSSAGDTDV</sequence>
<reference evidence="1 2" key="2">
    <citation type="journal article" date="2012" name="PLoS Pathog.">
        <title>Diverse lifestyles and strategies of plant pathogenesis encoded in the genomes of eighteen Dothideomycetes fungi.</title>
        <authorList>
            <person name="Ohm R.A."/>
            <person name="Feau N."/>
            <person name="Henrissat B."/>
            <person name="Schoch C.L."/>
            <person name="Horwitz B.A."/>
            <person name="Barry K.W."/>
            <person name="Condon B.J."/>
            <person name="Copeland A.C."/>
            <person name="Dhillon B."/>
            <person name="Glaser F."/>
            <person name="Hesse C.N."/>
            <person name="Kosti I."/>
            <person name="LaButti K."/>
            <person name="Lindquist E.A."/>
            <person name="Lucas S."/>
            <person name="Salamov A.A."/>
            <person name="Bradshaw R.E."/>
            <person name="Ciuffetti L."/>
            <person name="Hamelin R.C."/>
            <person name="Kema G.H.J."/>
            <person name="Lawrence C."/>
            <person name="Scott J.A."/>
            <person name="Spatafora J.W."/>
            <person name="Turgeon B.G."/>
            <person name="de Wit P.J.G.M."/>
            <person name="Zhong S."/>
            <person name="Goodwin S.B."/>
            <person name="Grigoriev I.V."/>
        </authorList>
    </citation>
    <scope>NUCLEOTIDE SEQUENCE [LARGE SCALE GENOMIC DNA]</scope>
    <source>
        <strain evidence="2">NZE10 / CBS 128990</strain>
    </source>
</reference>
<dbReference type="Proteomes" id="UP000016933">
    <property type="component" value="Unassembled WGS sequence"/>
</dbReference>